<dbReference type="GO" id="GO:0009279">
    <property type="term" value="C:cell outer membrane"/>
    <property type="evidence" value="ECO:0007669"/>
    <property type="project" value="UniProtKB-SubCell"/>
</dbReference>
<dbReference type="EMBL" id="OU015584">
    <property type="protein sequence ID" value="CAG5078701.1"/>
    <property type="molecule type" value="Genomic_DNA"/>
</dbReference>
<evidence type="ECO:0000259" key="5">
    <source>
        <dbReference type="PROSITE" id="PS51123"/>
    </source>
</evidence>
<evidence type="ECO:0000313" key="6">
    <source>
        <dbReference type="EMBL" id="CAG5078701.1"/>
    </source>
</evidence>
<dbReference type="InterPro" id="IPR050330">
    <property type="entry name" value="Bact_OuterMem_StrucFunc"/>
</dbReference>
<dbReference type="InterPro" id="IPR006664">
    <property type="entry name" value="OMP_bac"/>
</dbReference>
<dbReference type="PROSITE" id="PS51123">
    <property type="entry name" value="OMPA_2"/>
    <property type="match status" value="1"/>
</dbReference>
<sequence>MYYVYKVTMIRFTTSLLLILSFSFLFGQDQQVFSVYFESDKHEVSAAEKTRIFGETLPFLDSVEVVSIQIIGNTDAYSSNQYNQKLGLKRASAVKELLADFLPVTSTISSLGKSQPKYSNETAKGRRSNRRVDIIINYNKSPKCITSEEEKTAEPKNFENDTIITFPEGVEFHIKAETFFPNKIKDISFSTREVLSPYSIYQNGLSTMTADGRCLKSGGMIFTEAQVDGVPVKPNDSILVRIPASAIDTSMQLWDIEVVDGDTVWVESDIEMTFNEEEKYYEFKTSSMPSINVDVPVASTIASGIGGLIDLITKPFTDDNTTIKSRGRKFRECYLVSNDELIVLKGDLFKPRKSYFEPCLTDPNDILIAHVYKKNKDCFIVKPLGEIKLKTFFNRFVIRKRDLKDIKSLEDYNKEVDQVLSALSL</sequence>
<dbReference type="AlphaFoldDB" id="A0A916JM09"/>
<dbReference type="PRINTS" id="PR01021">
    <property type="entry name" value="OMPADOMAIN"/>
</dbReference>
<keyword evidence="7" id="KW-1185">Reference proteome</keyword>
<keyword evidence="3" id="KW-0998">Cell outer membrane</keyword>
<dbReference type="CDD" id="cd07185">
    <property type="entry name" value="OmpA_C-like"/>
    <property type="match status" value="1"/>
</dbReference>
<keyword evidence="2 4" id="KW-0472">Membrane</keyword>
<dbReference type="PANTHER" id="PTHR30329">
    <property type="entry name" value="STATOR ELEMENT OF FLAGELLAR MOTOR COMPLEX"/>
    <property type="match status" value="1"/>
</dbReference>
<keyword evidence="6" id="KW-0449">Lipoprotein</keyword>
<organism evidence="6 7">
    <name type="scientific">Parvicella tangerina</name>
    <dbReference type="NCBI Taxonomy" id="2829795"/>
    <lineage>
        <taxon>Bacteria</taxon>
        <taxon>Pseudomonadati</taxon>
        <taxon>Bacteroidota</taxon>
        <taxon>Flavobacteriia</taxon>
        <taxon>Flavobacteriales</taxon>
        <taxon>Parvicellaceae</taxon>
        <taxon>Parvicella</taxon>
    </lineage>
</organism>
<evidence type="ECO:0000256" key="2">
    <source>
        <dbReference type="ARBA" id="ARBA00023136"/>
    </source>
</evidence>
<reference evidence="6" key="1">
    <citation type="submission" date="2021-04" db="EMBL/GenBank/DDBJ databases">
        <authorList>
            <person name="Rodrigo-Torres L."/>
            <person name="Arahal R. D."/>
            <person name="Lucena T."/>
        </authorList>
    </citation>
    <scope>NUCLEOTIDE SEQUENCE</scope>
    <source>
        <strain evidence="6">AS29M-1</strain>
    </source>
</reference>
<dbReference type="InterPro" id="IPR036737">
    <property type="entry name" value="OmpA-like_sf"/>
</dbReference>
<accession>A0A916JM09</accession>
<dbReference type="Pfam" id="PF00691">
    <property type="entry name" value="OmpA"/>
    <property type="match status" value="1"/>
</dbReference>
<evidence type="ECO:0000313" key="7">
    <source>
        <dbReference type="Proteomes" id="UP000683507"/>
    </source>
</evidence>
<evidence type="ECO:0000256" key="4">
    <source>
        <dbReference type="PROSITE-ProRule" id="PRU00473"/>
    </source>
</evidence>
<dbReference type="KEGG" id="ptan:CRYO30217_00745"/>
<evidence type="ECO:0000256" key="1">
    <source>
        <dbReference type="ARBA" id="ARBA00004442"/>
    </source>
</evidence>
<protein>
    <submittedName>
        <fullName evidence="6">Peptidoglycan-associated lipoprotein</fullName>
    </submittedName>
</protein>
<dbReference type="SUPFAM" id="SSF103088">
    <property type="entry name" value="OmpA-like"/>
    <property type="match status" value="1"/>
</dbReference>
<dbReference type="PANTHER" id="PTHR30329:SF21">
    <property type="entry name" value="LIPOPROTEIN YIAD-RELATED"/>
    <property type="match status" value="1"/>
</dbReference>
<proteinExistence type="predicted"/>
<dbReference type="InterPro" id="IPR006665">
    <property type="entry name" value="OmpA-like"/>
</dbReference>
<comment type="subcellular location">
    <subcellularLocation>
        <location evidence="1">Cell outer membrane</location>
    </subcellularLocation>
</comment>
<feature type="domain" description="OmpA-like" evidence="5">
    <location>
        <begin position="28"/>
        <end position="140"/>
    </location>
</feature>
<dbReference type="Proteomes" id="UP000683507">
    <property type="component" value="Chromosome"/>
</dbReference>
<dbReference type="Gene3D" id="3.30.1330.60">
    <property type="entry name" value="OmpA-like domain"/>
    <property type="match status" value="1"/>
</dbReference>
<name>A0A916JM09_9FLAO</name>
<gene>
    <name evidence="6" type="primary">pal_8</name>
    <name evidence="6" type="ORF">CRYO30217_00745</name>
</gene>
<evidence type="ECO:0000256" key="3">
    <source>
        <dbReference type="ARBA" id="ARBA00023237"/>
    </source>
</evidence>